<reference evidence="1 2" key="1">
    <citation type="journal article" date="2015" name="Genome Announc.">
        <title>Complete genome sequences for 35 biothreat assay-relevant bacillus species.</title>
        <authorList>
            <person name="Johnson S.L."/>
            <person name="Daligault H.E."/>
            <person name="Davenport K.W."/>
            <person name="Jaissle J."/>
            <person name="Frey K.G."/>
            <person name="Ladner J.T."/>
            <person name="Broomall S.M."/>
            <person name="Bishop-Lilly K.A."/>
            <person name="Bruce D.C."/>
            <person name="Gibbons H.S."/>
            <person name="Coyne S.R."/>
            <person name="Lo C.C."/>
            <person name="Meincke L."/>
            <person name="Munk A.C."/>
            <person name="Koroleva G.I."/>
            <person name="Rosenzweig C.N."/>
            <person name="Palacios G.F."/>
            <person name="Redden C.L."/>
            <person name="Minogue T.D."/>
            <person name="Chain P.S."/>
        </authorList>
    </citation>
    <scope>NUCLEOTIDE SEQUENCE [LARGE SCALE GENOMIC DNA]</scope>
    <source>
        <strain evidence="1 2">HD1011</strain>
    </source>
</reference>
<gene>
    <name evidence="1" type="ORF">BF38_5795</name>
</gene>
<protein>
    <submittedName>
        <fullName evidence="1">Uncharacterized protein</fullName>
    </submittedName>
</protein>
<geneLocation type="plasmid" evidence="1 2">
    <name>2</name>
</geneLocation>
<organism evidence="1 2">
    <name type="scientific">Bacillus thuringiensis</name>
    <dbReference type="NCBI Taxonomy" id="1428"/>
    <lineage>
        <taxon>Bacteria</taxon>
        <taxon>Bacillati</taxon>
        <taxon>Bacillota</taxon>
        <taxon>Bacilli</taxon>
        <taxon>Bacillales</taxon>
        <taxon>Bacillaceae</taxon>
        <taxon>Bacillus</taxon>
        <taxon>Bacillus cereus group</taxon>
    </lineage>
</organism>
<accession>A0AB33AR04</accession>
<dbReference type="Proteomes" id="UP000031876">
    <property type="component" value="Plasmid 2"/>
</dbReference>
<dbReference type="RefSeq" id="WP_254905666.1">
    <property type="nucleotide sequence ID" value="NZ_CP039723.1"/>
</dbReference>
<evidence type="ECO:0000313" key="2">
    <source>
        <dbReference type="Proteomes" id="UP000031876"/>
    </source>
</evidence>
<proteinExistence type="predicted"/>
<dbReference type="EMBL" id="CP009334">
    <property type="protein sequence ID" value="AJG74184.1"/>
    <property type="molecule type" value="Genomic_DNA"/>
</dbReference>
<sequence>MEHKLSNVPYIKCKNCGKETIQAIHFKVCQHCKQVYTKKASTDK</sequence>
<dbReference type="AlphaFoldDB" id="A0AB33AR04"/>
<keyword evidence="1" id="KW-0614">Plasmid</keyword>
<name>A0AB33AR04_BACTU</name>
<evidence type="ECO:0000313" key="1">
    <source>
        <dbReference type="EMBL" id="AJG74184.1"/>
    </source>
</evidence>
<dbReference type="KEGG" id="btw:BF38_5795"/>